<dbReference type="SUPFAM" id="SSF56112">
    <property type="entry name" value="Protein kinase-like (PK-like)"/>
    <property type="match status" value="1"/>
</dbReference>
<dbReference type="GO" id="GO:0004713">
    <property type="term" value="F:protein tyrosine kinase activity"/>
    <property type="evidence" value="ECO:0007669"/>
    <property type="project" value="InterPro"/>
</dbReference>
<evidence type="ECO:0000313" key="3">
    <source>
        <dbReference type="Proteomes" id="UP000249402"/>
    </source>
</evidence>
<accession>A0A395H9X2</accession>
<reference evidence="2 3" key="1">
    <citation type="submission" date="2018-02" db="EMBL/GenBank/DDBJ databases">
        <title>The genomes of Aspergillus section Nigri reveals drivers in fungal speciation.</title>
        <authorList>
            <consortium name="DOE Joint Genome Institute"/>
            <person name="Vesth T.C."/>
            <person name="Nybo J."/>
            <person name="Theobald S."/>
            <person name="Brandl J."/>
            <person name="Frisvad J.C."/>
            <person name="Nielsen K.F."/>
            <person name="Lyhne E.K."/>
            <person name="Kogle M.E."/>
            <person name="Kuo A."/>
            <person name="Riley R."/>
            <person name="Clum A."/>
            <person name="Nolan M."/>
            <person name="Lipzen A."/>
            <person name="Salamov A."/>
            <person name="Henrissat B."/>
            <person name="Wiebenga A."/>
            <person name="De vries R.P."/>
            <person name="Grigoriev I.V."/>
            <person name="Mortensen U.H."/>
            <person name="Andersen M.R."/>
            <person name="Baker S.E."/>
        </authorList>
    </citation>
    <scope>NUCLEOTIDE SEQUENCE [LARGE SCALE GENOMIC DNA]</scope>
    <source>
        <strain evidence="2 3">CBS 121593</strain>
    </source>
</reference>
<dbReference type="STRING" id="1448316.A0A395H9X2"/>
<dbReference type="AlphaFoldDB" id="A0A395H9X2"/>
<dbReference type="GeneID" id="37223592"/>
<dbReference type="RefSeq" id="XP_025579088.1">
    <property type="nucleotide sequence ID" value="XM_025718727.1"/>
</dbReference>
<evidence type="ECO:0000313" key="2">
    <source>
        <dbReference type="EMBL" id="RAL04761.1"/>
    </source>
</evidence>
<dbReference type="Proteomes" id="UP000249402">
    <property type="component" value="Unassembled WGS sequence"/>
</dbReference>
<feature type="domain" description="Protein kinase" evidence="1">
    <location>
        <begin position="2"/>
        <end position="306"/>
    </location>
</feature>
<protein>
    <recommendedName>
        <fullName evidence="1">Protein kinase domain-containing protein</fullName>
    </recommendedName>
</protein>
<dbReference type="EMBL" id="KZ824423">
    <property type="protein sequence ID" value="RAL04761.1"/>
    <property type="molecule type" value="Genomic_DNA"/>
</dbReference>
<dbReference type="OrthoDB" id="1668230at2759"/>
<gene>
    <name evidence="2" type="ORF">BO80DRAFT_422001</name>
</gene>
<dbReference type="InterPro" id="IPR011009">
    <property type="entry name" value="Kinase-like_dom_sf"/>
</dbReference>
<dbReference type="VEuPathDB" id="FungiDB:BO80DRAFT_422001"/>
<dbReference type="GO" id="GO:0005524">
    <property type="term" value="F:ATP binding"/>
    <property type="evidence" value="ECO:0007669"/>
    <property type="project" value="InterPro"/>
</dbReference>
<dbReference type="SMART" id="SM00219">
    <property type="entry name" value="TyrKc"/>
    <property type="match status" value="1"/>
</dbReference>
<organism evidence="2 3">
    <name type="scientific">Aspergillus ibericus CBS 121593</name>
    <dbReference type="NCBI Taxonomy" id="1448316"/>
    <lineage>
        <taxon>Eukaryota</taxon>
        <taxon>Fungi</taxon>
        <taxon>Dikarya</taxon>
        <taxon>Ascomycota</taxon>
        <taxon>Pezizomycotina</taxon>
        <taxon>Eurotiomycetes</taxon>
        <taxon>Eurotiomycetidae</taxon>
        <taxon>Eurotiales</taxon>
        <taxon>Aspergillaceae</taxon>
        <taxon>Aspergillus</taxon>
        <taxon>Aspergillus subgen. Circumdati</taxon>
    </lineage>
</organism>
<dbReference type="Pfam" id="PF07714">
    <property type="entry name" value="PK_Tyr_Ser-Thr"/>
    <property type="match status" value="1"/>
</dbReference>
<evidence type="ECO:0000259" key="1">
    <source>
        <dbReference type="PROSITE" id="PS50011"/>
    </source>
</evidence>
<proteinExistence type="predicted"/>
<dbReference type="InterPro" id="IPR000719">
    <property type="entry name" value="Prot_kinase_dom"/>
</dbReference>
<keyword evidence="3" id="KW-1185">Reference proteome</keyword>
<name>A0A395H9X2_9EURO</name>
<dbReference type="PROSITE" id="PS50011">
    <property type="entry name" value="PROTEIN_KINASE_DOM"/>
    <property type="match status" value="1"/>
</dbReference>
<dbReference type="Gene3D" id="1.10.510.10">
    <property type="entry name" value="Transferase(Phosphotransferase) domain 1"/>
    <property type="match status" value="1"/>
</dbReference>
<sequence length="306" mass="35132">MNTKADLIGIGRTGCVMRYGDVAVKTTNKWTVPADASEYTTIVYQQMNRSNEEALKHEGRIYAHLIHVEGVLKPFEISDTEIRMPYVSHRSLDRYLSANKDTVTNIQRLLWFRSAAEIISRVHRQRVLVADIAARNFLVNADLSLQLCDFSESIVIPVNQDLNEFVSESFLTIKFDIARFGSMLFEIVSGHRYEFYVSPEIEVDLEDGESKTYRQWPTEEKLPDTKDLFLGDIIRKCWLEEGFHSMNDVCAALYCARAPEEEADVMLDWRYLLGVASPMIIFTILVVRRFPWQKALDALSFNRAGG</sequence>
<dbReference type="InterPro" id="IPR001245">
    <property type="entry name" value="Ser-Thr/Tyr_kinase_cat_dom"/>
</dbReference>
<dbReference type="InterPro" id="IPR020635">
    <property type="entry name" value="Tyr_kinase_cat_dom"/>
</dbReference>